<keyword evidence="4" id="KW-1133">Transmembrane helix</keyword>
<dbReference type="Gene3D" id="1.10.287.950">
    <property type="entry name" value="Methyl-accepting chemotaxis protein"/>
    <property type="match status" value="1"/>
</dbReference>
<dbReference type="AlphaFoldDB" id="A0AAW5JZG7"/>
<feature type="domain" description="HAMP" evidence="6">
    <location>
        <begin position="234"/>
        <end position="287"/>
    </location>
</feature>
<evidence type="ECO:0000256" key="4">
    <source>
        <dbReference type="SAM" id="Phobius"/>
    </source>
</evidence>
<evidence type="ECO:0000259" key="6">
    <source>
        <dbReference type="PROSITE" id="PS50885"/>
    </source>
</evidence>
<comment type="caution">
    <text evidence="7">The sequence shown here is derived from an EMBL/GenBank/DDBJ whole genome shotgun (WGS) entry which is preliminary data.</text>
</comment>
<dbReference type="PROSITE" id="PS50111">
    <property type="entry name" value="CHEMOTAXIS_TRANSDUC_2"/>
    <property type="match status" value="1"/>
</dbReference>
<evidence type="ECO:0000313" key="8">
    <source>
        <dbReference type="Proteomes" id="UP001205919"/>
    </source>
</evidence>
<dbReference type="InterPro" id="IPR004089">
    <property type="entry name" value="MCPsignal_dom"/>
</dbReference>
<feature type="transmembrane region" description="Helical" evidence="4">
    <location>
        <begin position="211"/>
        <end position="232"/>
    </location>
</feature>
<evidence type="ECO:0000259" key="5">
    <source>
        <dbReference type="PROSITE" id="PS50111"/>
    </source>
</evidence>
<dbReference type="Gene3D" id="1.10.8.500">
    <property type="entry name" value="HAMP domain in histidine kinase"/>
    <property type="match status" value="1"/>
</dbReference>
<dbReference type="SMART" id="SM00283">
    <property type="entry name" value="MA"/>
    <property type="match status" value="1"/>
</dbReference>
<comment type="similarity">
    <text evidence="2">Belongs to the methyl-accepting chemotaxis (MCP) protein family.</text>
</comment>
<keyword evidence="4" id="KW-0472">Membrane</keyword>
<dbReference type="PANTHER" id="PTHR43531:SF11">
    <property type="entry name" value="METHYL-ACCEPTING CHEMOTAXIS PROTEIN 3"/>
    <property type="match status" value="1"/>
</dbReference>
<accession>A0AAW5JZG7</accession>
<name>A0AAW5JZG7_9BACT</name>
<protein>
    <submittedName>
        <fullName evidence="7">Methyl-accepting chemotaxis protein</fullName>
    </submittedName>
</protein>
<dbReference type="GO" id="GO:0004888">
    <property type="term" value="F:transmembrane signaling receptor activity"/>
    <property type="evidence" value="ECO:0007669"/>
    <property type="project" value="InterPro"/>
</dbReference>
<keyword evidence="4" id="KW-0812">Transmembrane</keyword>
<keyword evidence="8" id="KW-1185">Reference proteome</keyword>
<evidence type="ECO:0000313" key="7">
    <source>
        <dbReference type="EMBL" id="MCQ4813950.1"/>
    </source>
</evidence>
<feature type="domain" description="Methyl-accepting transducer" evidence="5">
    <location>
        <begin position="337"/>
        <end position="566"/>
    </location>
</feature>
<dbReference type="EMBL" id="JANFYT010000010">
    <property type="protein sequence ID" value="MCQ4813950.1"/>
    <property type="molecule type" value="Genomic_DNA"/>
</dbReference>
<dbReference type="InterPro" id="IPR051310">
    <property type="entry name" value="MCP_chemotaxis"/>
</dbReference>
<sequence>MKHGKGKFKASTIMTLCTLVTFVLVVLGIAGAVNCFRNYENMTTYVNNLTKLRNSVKDFLSLYYEQRSNVQVFAVTLNPKYRAKWLVTNKESGRDAIAKELRLIGITPEEERMLSEVLRLVEATAQVQREGLHVDVKRGLDLSSAAIVNGQVGDSAAYDELTRAVGAIFGTDAYQEDQDALLGTFNKLQDSIIARVLDDCGRAQLVMRQSIIFLIAILCFLLMMVLFVHFAVRGRIIAPMQMLEEHFGKISKGDLHTKVSLAEDGTEIGELVAAANRMQDMFSRYIKEVETVLYELSQGNLGQTVSDNFTGDFVKIRESLIAILSSYKASFEEINNAAFEVSNGSEQIAMSSQTLSEGATEQASTIQELTANVNEVSARISETAENAEDVKKAAVEMTEVIQTGNQSLSQLAGTMKELNKYSSDIYKIVKTIDNIAFQTNILALNASVEAARAEQNGASFSVVADEVRALAAQSAKSAQATAQLIEDTLNAIKTGVETAVSTEELLSAIVGRAENVKHRVIKITEAMESDSVAVQQALASLEQLSSIVQANSANAEETAAASEEISAQASAMMDLVRRFS</sequence>
<dbReference type="GO" id="GO:0006935">
    <property type="term" value="P:chemotaxis"/>
    <property type="evidence" value="ECO:0007669"/>
    <property type="project" value="UniProtKB-KW"/>
</dbReference>
<dbReference type="GeneID" id="95756040"/>
<dbReference type="PRINTS" id="PR00260">
    <property type="entry name" value="CHEMTRNSDUCR"/>
</dbReference>
<dbReference type="GO" id="GO:0007165">
    <property type="term" value="P:signal transduction"/>
    <property type="evidence" value="ECO:0007669"/>
    <property type="project" value="UniProtKB-KW"/>
</dbReference>
<evidence type="ECO:0000256" key="1">
    <source>
        <dbReference type="ARBA" id="ARBA00022500"/>
    </source>
</evidence>
<dbReference type="InterPro" id="IPR003660">
    <property type="entry name" value="HAMP_dom"/>
</dbReference>
<dbReference type="SUPFAM" id="SSF58104">
    <property type="entry name" value="Methyl-accepting chemotaxis protein (MCP) signaling domain"/>
    <property type="match status" value="1"/>
</dbReference>
<dbReference type="PANTHER" id="PTHR43531">
    <property type="entry name" value="PROTEIN ICFG"/>
    <property type="match status" value="1"/>
</dbReference>
<dbReference type="Proteomes" id="UP001205919">
    <property type="component" value="Unassembled WGS sequence"/>
</dbReference>
<evidence type="ECO:0000256" key="3">
    <source>
        <dbReference type="PROSITE-ProRule" id="PRU00284"/>
    </source>
</evidence>
<keyword evidence="3" id="KW-0807">Transducer</keyword>
<proteinExistence type="inferred from homology"/>
<dbReference type="InterPro" id="IPR004090">
    <property type="entry name" value="Chemotax_Me-accpt_rcpt"/>
</dbReference>
<dbReference type="PROSITE" id="PS50885">
    <property type="entry name" value="HAMP"/>
    <property type="match status" value="1"/>
</dbReference>
<dbReference type="RefSeq" id="WP_008711312.1">
    <property type="nucleotide sequence ID" value="NZ_CABKQM010000008.1"/>
</dbReference>
<dbReference type="Pfam" id="PF00015">
    <property type="entry name" value="MCPsignal"/>
    <property type="match status" value="1"/>
</dbReference>
<dbReference type="GO" id="GO:0016020">
    <property type="term" value="C:membrane"/>
    <property type="evidence" value="ECO:0007669"/>
    <property type="project" value="InterPro"/>
</dbReference>
<evidence type="ECO:0000256" key="2">
    <source>
        <dbReference type="ARBA" id="ARBA00029447"/>
    </source>
</evidence>
<dbReference type="CDD" id="cd06225">
    <property type="entry name" value="HAMP"/>
    <property type="match status" value="1"/>
</dbReference>
<keyword evidence="1" id="KW-0145">Chemotaxis</keyword>
<dbReference type="SMART" id="SM00304">
    <property type="entry name" value="HAMP"/>
    <property type="match status" value="1"/>
</dbReference>
<dbReference type="Pfam" id="PF00672">
    <property type="entry name" value="HAMP"/>
    <property type="match status" value="1"/>
</dbReference>
<organism evidence="7 8">
    <name type="scientific">Cloacibacillus evryensis</name>
    <dbReference type="NCBI Taxonomy" id="508460"/>
    <lineage>
        <taxon>Bacteria</taxon>
        <taxon>Thermotogati</taxon>
        <taxon>Synergistota</taxon>
        <taxon>Synergistia</taxon>
        <taxon>Synergistales</taxon>
        <taxon>Synergistaceae</taxon>
        <taxon>Cloacibacillus</taxon>
    </lineage>
</organism>
<gene>
    <name evidence="7" type="ORF">NE630_05845</name>
</gene>
<reference evidence="7 8" key="1">
    <citation type="submission" date="2022-06" db="EMBL/GenBank/DDBJ databases">
        <title>Isolation of gut microbiota from human fecal samples.</title>
        <authorList>
            <person name="Pamer E.G."/>
            <person name="Barat B."/>
            <person name="Waligurski E."/>
            <person name="Medina S."/>
            <person name="Paddock L."/>
            <person name="Mostad J."/>
        </authorList>
    </citation>
    <scope>NUCLEOTIDE SEQUENCE [LARGE SCALE GENOMIC DNA]</scope>
    <source>
        <strain evidence="7 8">DFI.9.90</strain>
    </source>
</reference>